<dbReference type="InterPro" id="IPR001509">
    <property type="entry name" value="Epimerase_deHydtase"/>
</dbReference>
<dbReference type="OrthoDB" id="9808276at2"/>
<dbReference type="SUPFAM" id="SSF51735">
    <property type="entry name" value="NAD(P)-binding Rossmann-fold domains"/>
    <property type="match status" value="1"/>
</dbReference>
<name>A0A344PIQ6_9RHOB</name>
<evidence type="ECO:0000313" key="4">
    <source>
        <dbReference type="Proteomes" id="UP000252023"/>
    </source>
</evidence>
<accession>A0A344PIQ6</accession>
<evidence type="ECO:0000256" key="1">
    <source>
        <dbReference type="ARBA" id="ARBA00023027"/>
    </source>
</evidence>
<gene>
    <name evidence="3" type="ORF">DRW48_05795</name>
</gene>
<protein>
    <submittedName>
        <fullName evidence="3">SDR family NAD(P)-dependent oxidoreductase</fullName>
    </submittedName>
</protein>
<feature type="domain" description="NAD-dependent epimerase/dehydratase" evidence="2">
    <location>
        <begin position="97"/>
        <end position="209"/>
    </location>
</feature>
<keyword evidence="1" id="KW-0520">NAD</keyword>
<dbReference type="PANTHER" id="PTHR43574">
    <property type="entry name" value="EPIMERASE-RELATED"/>
    <property type="match status" value="1"/>
</dbReference>
<dbReference type="AlphaFoldDB" id="A0A344PIQ6"/>
<dbReference type="InterPro" id="IPR036291">
    <property type="entry name" value="NAD(P)-bd_dom_sf"/>
</dbReference>
<dbReference type="EMBL" id="CP030918">
    <property type="protein sequence ID" value="AXC49261.1"/>
    <property type="molecule type" value="Genomic_DNA"/>
</dbReference>
<dbReference type="Pfam" id="PF01370">
    <property type="entry name" value="Epimerase"/>
    <property type="match status" value="1"/>
</dbReference>
<sequence length="291" mass="30218">MSSFLILGHGYSAGFITPALTGRGWQVTGTTRHAPGAVAAAGARPILWPGSGAEEEALACAIKAADGILIAVGPTGDGDPVLNAWGPEIAAARPAWLGYLSATSVYGDSGGAWVDEATPPAPASRRGAERLAAERGWQALAAAAQLPLMIFRLAGIYGPGRGPIDKLRDGTARRIIKPGQVFSRIHADDIAGAILASLDRPHPGAIWNLCDDTPAPPQDIIADAAALTGLPLPPAEDFETAEMSPMARSFYGESKRVSNARIKADLGWAPRYPDHQSGLRAILAAEKRNGG</sequence>
<evidence type="ECO:0000313" key="3">
    <source>
        <dbReference type="EMBL" id="AXC49261.1"/>
    </source>
</evidence>
<dbReference type="CDD" id="cd05266">
    <property type="entry name" value="SDR_a4"/>
    <property type="match status" value="1"/>
</dbReference>
<proteinExistence type="predicted"/>
<dbReference type="KEGG" id="pars:DRW48_05795"/>
<organism evidence="3 4">
    <name type="scientific">Paracoccus suum</name>
    <dbReference type="NCBI Taxonomy" id="2259340"/>
    <lineage>
        <taxon>Bacteria</taxon>
        <taxon>Pseudomonadati</taxon>
        <taxon>Pseudomonadota</taxon>
        <taxon>Alphaproteobacteria</taxon>
        <taxon>Rhodobacterales</taxon>
        <taxon>Paracoccaceae</taxon>
        <taxon>Paracoccus</taxon>
    </lineage>
</organism>
<dbReference type="Gene3D" id="3.40.50.720">
    <property type="entry name" value="NAD(P)-binding Rossmann-like Domain"/>
    <property type="match status" value="1"/>
</dbReference>
<evidence type="ECO:0000259" key="2">
    <source>
        <dbReference type="Pfam" id="PF01370"/>
    </source>
</evidence>
<keyword evidence="4" id="KW-1185">Reference proteome</keyword>
<dbReference type="Proteomes" id="UP000252023">
    <property type="component" value="Chromosome"/>
</dbReference>
<reference evidence="4" key="1">
    <citation type="submission" date="2018-07" db="EMBL/GenBank/DDBJ databases">
        <title>Genome sequencing of Paracoccus sp. SC2-6.</title>
        <authorList>
            <person name="Heo J."/>
            <person name="Kim S.-J."/>
            <person name="Kwon S.-W."/>
        </authorList>
    </citation>
    <scope>NUCLEOTIDE SEQUENCE [LARGE SCALE GENOMIC DNA]</scope>
    <source>
        <strain evidence="4">SC2-6</strain>
    </source>
</reference>
<dbReference type="RefSeq" id="WP_114075580.1">
    <property type="nucleotide sequence ID" value="NZ_CP030918.1"/>
</dbReference>